<proteinExistence type="predicted"/>
<gene>
    <name evidence="1" type="ORF">ELD05_10485</name>
</gene>
<evidence type="ECO:0000313" key="2">
    <source>
        <dbReference type="Proteomes" id="UP000282930"/>
    </source>
</evidence>
<dbReference type="Gene3D" id="3.30.565.40">
    <property type="entry name" value="Fervidobacterium nodosum Rt17-B1 like"/>
    <property type="match status" value="1"/>
</dbReference>
<reference evidence="1 2" key="1">
    <citation type="submission" date="2018-12" db="EMBL/GenBank/DDBJ databases">
        <title>Genome sequence from the cellulolytic species, Caldicellulosiruptor changbaiensis.</title>
        <authorList>
            <person name="Blumer-Schuette S.E."/>
            <person name="Mendoza C."/>
        </authorList>
    </citation>
    <scope>NUCLEOTIDE SEQUENCE [LARGE SCALE GENOMIC DNA]</scope>
    <source>
        <strain evidence="1 2">CBS-Z</strain>
    </source>
</reference>
<name>A0A3T0D7E0_9FIRM</name>
<dbReference type="AlphaFoldDB" id="A0A3T0D7E0"/>
<keyword evidence="2" id="KW-1185">Reference proteome</keyword>
<dbReference type="RefSeq" id="WP_039765382.1">
    <property type="nucleotide sequence ID" value="NZ_CP034791.1"/>
</dbReference>
<dbReference type="EMBL" id="CP034791">
    <property type="protein sequence ID" value="AZT91030.1"/>
    <property type="molecule type" value="Genomic_DNA"/>
</dbReference>
<dbReference type="PROSITE" id="PS51257">
    <property type="entry name" value="PROKAR_LIPOPROTEIN"/>
    <property type="match status" value="1"/>
</dbReference>
<dbReference type="KEGG" id="ccha:ELD05_10485"/>
<protein>
    <submittedName>
        <fullName evidence="1">Uncharacterized protein</fullName>
    </submittedName>
</protein>
<dbReference type="Proteomes" id="UP000282930">
    <property type="component" value="Chromosome"/>
</dbReference>
<sequence length="420" mass="48428">MQSVRKIFVIKIAVIILLFLLLVGCSVFKRDKSTESSFNQNTTQVVYKTEYDESLLKNNIPEQKIEKFIEVNKKKIEKSSDSKIIRIEYPYIVKHTFSQIVVEKVNNTIENFVKRKLDEIEKDKSFTILGISYDYHFLKSKNIFSVIFFIDGGGTGGYYESKTFNFDLDNGKLIPREDIIDNNTLRKIRNYITFLSATCSDIELRTPKYRESLSQATENTDIQIDDKILLRDEGIETYFSSFDIDPNGKNYATFFMSFSELNKERIERIVINSSDKLEKLLNVRLKDIRANFGLCDRTYEWEGGIFYDVGALAWTFNADEGNYKDSDDKIPNALVAGRGANLFGIEIMETTPDQAYKILKNGKYKEIKEVSRGPSPESEEVISCDLKNGITIYFEVGREQSNLSQPKVVDAIIKWSDQRN</sequence>
<evidence type="ECO:0000313" key="1">
    <source>
        <dbReference type="EMBL" id="AZT91030.1"/>
    </source>
</evidence>
<accession>A0A3T0D7E0</accession>
<organism evidence="1 2">
    <name type="scientific">Caldicellulosiruptor changbaiensis</name>
    <dbReference type="NCBI Taxonomy" id="1222016"/>
    <lineage>
        <taxon>Bacteria</taxon>
        <taxon>Bacillati</taxon>
        <taxon>Bacillota</taxon>
        <taxon>Bacillota incertae sedis</taxon>
        <taxon>Caldicellulosiruptorales</taxon>
        <taxon>Caldicellulosiruptoraceae</taxon>
        <taxon>Caldicellulosiruptor</taxon>
    </lineage>
</organism>